<dbReference type="FunFam" id="3.30.420.10:FF:000006">
    <property type="entry name" value="Ribonuclease HII"/>
    <property type="match status" value="1"/>
</dbReference>
<evidence type="ECO:0000256" key="7">
    <source>
        <dbReference type="ARBA" id="ARBA00019179"/>
    </source>
</evidence>
<dbReference type="Gene3D" id="3.30.420.10">
    <property type="entry name" value="Ribonuclease H-like superfamily/Ribonuclease H"/>
    <property type="match status" value="1"/>
</dbReference>
<gene>
    <name evidence="14" type="primary">rnhB</name>
    <name evidence="18" type="ORF">IV88_GL000088</name>
</gene>
<evidence type="ECO:0000256" key="9">
    <source>
        <dbReference type="ARBA" id="ARBA00022722"/>
    </source>
</evidence>
<dbReference type="InterPro" id="IPR036397">
    <property type="entry name" value="RNaseH_sf"/>
</dbReference>
<feature type="binding site" evidence="14 15">
    <location>
        <position position="76"/>
    </location>
    <ligand>
        <name>a divalent metal cation</name>
        <dbReference type="ChEBI" id="CHEBI:60240"/>
    </ligand>
</feature>
<accession>A0A0R2NKL5</accession>
<evidence type="ECO:0000256" key="2">
    <source>
        <dbReference type="ARBA" id="ARBA00001946"/>
    </source>
</evidence>
<dbReference type="HAMAP" id="MF_00052_B">
    <property type="entry name" value="RNase_HII_B"/>
    <property type="match status" value="1"/>
</dbReference>
<dbReference type="Proteomes" id="UP000051249">
    <property type="component" value="Unassembled WGS sequence"/>
</dbReference>
<feature type="binding site" evidence="14 15">
    <location>
        <position position="75"/>
    </location>
    <ligand>
        <name>a divalent metal cation</name>
        <dbReference type="ChEBI" id="CHEBI:60240"/>
    </ligand>
</feature>
<evidence type="ECO:0000259" key="17">
    <source>
        <dbReference type="PROSITE" id="PS51975"/>
    </source>
</evidence>
<dbReference type="GO" id="GO:0004523">
    <property type="term" value="F:RNA-DNA hybrid ribonuclease activity"/>
    <property type="evidence" value="ECO:0007669"/>
    <property type="project" value="UniProtKB-UniRule"/>
</dbReference>
<proteinExistence type="inferred from homology"/>
<evidence type="ECO:0000256" key="16">
    <source>
        <dbReference type="RuleBase" id="RU003515"/>
    </source>
</evidence>
<organism evidence="18 19">
    <name type="scientific">Pediococcus argentinicus</name>
    <dbReference type="NCBI Taxonomy" id="480391"/>
    <lineage>
        <taxon>Bacteria</taxon>
        <taxon>Bacillati</taxon>
        <taxon>Bacillota</taxon>
        <taxon>Bacilli</taxon>
        <taxon>Lactobacillales</taxon>
        <taxon>Lactobacillaceae</taxon>
        <taxon>Pediococcus</taxon>
    </lineage>
</organism>
<dbReference type="EMBL" id="JQCQ01000001">
    <property type="protein sequence ID" value="KRO26303.1"/>
    <property type="molecule type" value="Genomic_DNA"/>
</dbReference>
<dbReference type="CDD" id="cd07182">
    <property type="entry name" value="RNase_HII_bacteria_HII_like"/>
    <property type="match status" value="1"/>
</dbReference>
<name>A0A0R2NKL5_9LACO</name>
<comment type="similarity">
    <text evidence="5 14 16">Belongs to the RNase HII family.</text>
</comment>
<comment type="subcellular location">
    <subcellularLocation>
        <location evidence="4 14">Cytoplasm</location>
    </subcellularLocation>
</comment>
<dbReference type="GO" id="GO:0005737">
    <property type="term" value="C:cytoplasm"/>
    <property type="evidence" value="ECO:0007669"/>
    <property type="project" value="UniProtKB-SubCell"/>
</dbReference>
<evidence type="ECO:0000256" key="1">
    <source>
        <dbReference type="ARBA" id="ARBA00000077"/>
    </source>
</evidence>
<keyword evidence="19" id="KW-1185">Reference proteome</keyword>
<dbReference type="GO" id="GO:0003723">
    <property type="term" value="F:RNA binding"/>
    <property type="evidence" value="ECO:0007669"/>
    <property type="project" value="UniProtKB-UniRule"/>
</dbReference>
<evidence type="ECO:0000256" key="5">
    <source>
        <dbReference type="ARBA" id="ARBA00007383"/>
    </source>
</evidence>
<sequence length="252" mass="28296">MTIKEIKEQLMKVTQISDPILTSFESDERVGVQRLIVQRKKQLQAMQKQELAFQNRFKLERQAWNQRKNLVAGIDEVGRGCLAGPVVTAAVILDESFHLVEVNDSKQLTAKVRERLYPQILEQAVSVGIGISSNRRIDEIGILNATKEAMNKAVSNLALTPELLLIDAVQVPTNIPKQVMFKGDALSNSIAAASIVAKEYRDHLMSDYDRVYPGYGFKHNVGYGTKDHLEGLQKLGVTEIHRQTFEPVPKFI</sequence>
<comment type="cofactor">
    <cofactor evidence="14 15">
        <name>Mn(2+)</name>
        <dbReference type="ChEBI" id="CHEBI:29035"/>
    </cofactor>
    <cofactor evidence="14 15">
        <name>Mg(2+)</name>
        <dbReference type="ChEBI" id="CHEBI:18420"/>
    </cofactor>
    <text evidence="14 15">Manganese or magnesium. Binds 1 divalent metal ion per monomer in the absence of substrate. May bind a second metal ion after substrate binding.</text>
</comment>
<protein>
    <recommendedName>
        <fullName evidence="7 14">Ribonuclease HII</fullName>
        <shortName evidence="14">RNase HII</shortName>
        <ecNumber evidence="6 14">3.1.26.4</ecNumber>
    </recommendedName>
</protein>
<feature type="domain" description="RNase H type-2" evidence="17">
    <location>
        <begin position="69"/>
        <end position="252"/>
    </location>
</feature>
<dbReference type="GO" id="GO:0006298">
    <property type="term" value="P:mismatch repair"/>
    <property type="evidence" value="ECO:0007669"/>
    <property type="project" value="TreeGrafter"/>
</dbReference>
<dbReference type="GO" id="GO:0030145">
    <property type="term" value="F:manganese ion binding"/>
    <property type="evidence" value="ECO:0007669"/>
    <property type="project" value="UniProtKB-UniRule"/>
</dbReference>
<evidence type="ECO:0000256" key="14">
    <source>
        <dbReference type="HAMAP-Rule" id="MF_00052"/>
    </source>
</evidence>
<keyword evidence="12 14" id="KW-0378">Hydrolase</keyword>
<dbReference type="NCBIfam" id="NF000595">
    <property type="entry name" value="PRK00015.1-3"/>
    <property type="match status" value="1"/>
</dbReference>
<evidence type="ECO:0000313" key="19">
    <source>
        <dbReference type="Proteomes" id="UP000051249"/>
    </source>
</evidence>
<dbReference type="PANTHER" id="PTHR10954:SF18">
    <property type="entry name" value="RIBONUCLEASE HII"/>
    <property type="match status" value="1"/>
</dbReference>
<dbReference type="PATRIC" id="fig|480391.4.peg.90"/>
<evidence type="ECO:0000256" key="8">
    <source>
        <dbReference type="ARBA" id="ARBA00022490"/>
    </source>
</evidence>
<evidence type="ECO:0000256" key="4">
    <source>
        <dbReference type="ARBA" id="ARBA00004496"/>
    </source>
</evidence>
<keyword evidence="11 14" id="KW-0255">Endonuclease</keyword>
<comment type="catalytic activity">
    <reaction evidence="1 14 15 16">
        <text>Endonucleolytic cleavage to 5'-phosphomonoester.</text>
        <dbReference type="EC" id="3.1.26.4"/>
    </reaction>
</comment>
<evidence type="ECO:0000256" key="3">
    <source>
        <dbReference type="ARBA" id="ARBA00004065"/>
    </source>
</evidence>
<dbReference type="InterPro" id="IPR001352">
    <property type="entry name" value="RNase_HII/HIII"/>
</dbReference>
<dbReference type="AlphaFoldDB" id="A0A0R2NKL5"/>
<comment type="function">
    <text evidence="3 14 16">Endonuclease that specifically degrades the RNA of RNA-DNA hybrids.</text>
</comment>
<dbReference type="NCBIfam" id="NF000594">
    <property type="entry name" value="PRK00015.1-1"/>
    <property type="match status" value="1"/>
</dbReference>
<dbReference type="GO" id="GO:0032299">
    <property type="term" value="C:ribonuclease H2 complex"/>
    <property type="evidence" value="ECO:0007669"/>
    <property type="project" value="TreeGrafter"/>
</dbReference>
<comment type="cofactor">
    <cofactor evidence="2">
        <name>Mg(2+)</name>
        <dbReference type="ChEBI" id="CHEBI:18420"/>
    </cofactor>
</comment>
<keyword evidence="10 14" id="KW-0479">Metal-binding</keyword>
<evidence type="ECO:0000256" key="11">
    <source>
        <dbReference type="ARBA" id="ARBA00022759"/>
    </source>
</evidence>
<dbReference type="PANTHER" id="PTHR10954">
    <property type="entry name" value="RIBONUCLEASE H2 SUBUNIT A"/>
    <property type="match status" value="1"/>
</dbReference>
<evidence type="ECO:0000256" key="13">
    <source>
        <dbReference type="ARBA" id="ARBA00023211"/>
    </source>
</evidence>
<feature type="binding site" evidence="14 15">
    <location>
        <position position="167"/>
    </location>
    <ligand>
        <name>a divalent metal cation</name>
        <dbReference type="ChEBI" id="CHEBI:60240"/>
    </ligand>
</feature>
<evidence type="ECO:0000256" key="12">
    <source>
        <dbReference type="ARBA" id="ARBA00022801"/>
    </source>
</evidence>
<keyword evidence="13 14" id="KW-0464">Manganese</keyword>
<keyword evidence="8 14" id="KW-0963">Cytoplasm</keyword>
<comment type="caution">
    <text evidence="18">The sequence shown here is derived from an EMBL/GenBank/DDBJ whole genome shotgun (WGS) entry which is preliminary data.</text>
</comment>
<dbReference type="EC" id="3.1.26.4" evidence="6 14"/>
<evidence type="ECO:0000256" key="10">
    <source>
        <dbReference type="ARBA" id="ARBA00022723"/>
    </source>
</evidence>
<dbReference type="SUPFAM" id="SSF53098">
    <property type="entry name" value="Ribonuclease H-like"/>
    <property type="match status" value="1"/>
</dbReference>
<evidence type="ECO:0000256" key="15">
    <source>
        <dbReference type="PROSITE-ProRule" id="PRU01319"/>
    </source>
</evidence>
<dbReference type="InterPro" id="IPR024567">
    <property type="entry name" value="RNase_HII/HIII_dom"/>
</dbReference>
<dbReference type="Pfam" id="PF01351">
    <property type="entry name" value="RNase_HII"/>
    <property type="match status" value="1"/>
</dbReference>
<keyword evidence="9 14" id="KW-0540">Nuclease</keyword>
<dbReference type="OrthoDB" id="9803420at2"/>
<dbReference type="PROSITE" id="PS51975">
    <property type="entry name" value="RNASE_H_2"/>
    <property type="match status" value="1"/>
</dbReference>
<evidence type="ECO:0000256" key="6">
    <source>
        <dbReference type="ARBA" id="ARBA00012180"/>
    </source>
</evidence>
<reference evidence="18 19" key="1">
    <citation type="journal article" date="2015" name="Genome Announc.">
        <title>Expanding the biotechnology potential of lactobacilli through comparative genomics of 213 strains and associated genera.</title>
        <authorList>
            <person name="Sun Z."/>
            <person name="Harris H.M."/>
            <person name="McCann A."/>
            <person name="Guo C."/>
            <person name="Argimon S."/>
            <person name="Zhang W."/>
            <person name="Yang X."/>
            <person name="Jeffery I.B."/>
            <person name="Cooney J.C."/>
            <person name="Kagawa T.F."/>
            <person name="Liu W."/>
            <person name="Song Y."/>
            <person name="Salvetti E."/>
            <person name="Wrobel A."/>
            <person name="Rasinkangas P."/>
            <person name="Parkhill J."/>
            <person name="Rea M.C."/>
            <person name="O'Sullivan O."/>
            <person name="Ritari J."/>
            <person name="Douillard F.P."/>
            <person name="Paul Ross R."/>
            <person name="Yang R."/>
            <person name="Briner A.E."/>
            <person name="Felis G.E."/>
            <person name="de Vos W.M."/>
            <person name="Barrangou R."/>
            <person name="Klaenhammer T.R."/>
            <person name="Caufield P.W."/>
            <person name="Cui Y."/>
            <person name="Zhang H."/>
            <person name="O'Toole P.W."/>
        </authorList>
    </citation>
    <scope>NUCLEOTIDE SEQUENCE [LARGE SCALE GENOMIC DNA]</scope>
    <source>
        <strain evidence="18 19">DSM 23026</strain>
    </source>
</reference>
<dbReference type="InterPro" id="IPR022898">
    <property type="entry name" value="RNase_HII"/>
</dbReference>
<dbReference type="RefSeq" id="WP_057797597.1">
    <property type="nucleotide sequence ID" value="NZ_BJZZ01000001.1"/>
</dbReference>
<dbReference type="InterPro" id="IPR012337">
    <property type="entry name" value="RNaseH-like_sf"/>
</dbReference>
<dbReference type="GO" id="GO:0043137">
    <property type="term" value="P:DNA replication, removal of RNA primer"/>
    <property type="evidence" value="ECO:0007669"/>
    <property type="project" value="TreeGrafter"/>
</dbReference>
<evidence type="ECO:0000313" key="18">
    <source>
        <dbReference type="EMBL" id="KRO26303.1"/>
    </source>
</evidence>